<feature type="domain" description="HTH crp-type" evidence="5">
    <location>
        <begin position="170"/>
        <end position="242"/>
    </location>
</feature>
<dbReference type="GO" id="GO:0003700">
    <property type="term" value="F:DNA-binding transcription factor activity"/>
    <property type="evidence" value="ECO:0007669"/>
    <property type="project" value="TreeGrafter"/>
</dbReference>
<dbReference type="Gene3D" id="2.60.120.10">
    <property type="entry name" value="Jelly Rolls"/>
    <property type="match status" value="1"/>
</dbReference>
<evidence type="ECO:0000256" key="2">
    <source>
        <dbReference type="ARBA" id="ARBA00023125"/>
    </source>
</evidence>
<feature type="domain" description="Cyclic nucleotide-binding" evidence="4">
    <location>
        <begin position="35"/>
        <end position="134"/>
    </location>
</feature>
<gene>
    <name evidence="6" type="ORF">B2A_03825</name>
</gene>
<protein>
    <submittedName>
        <fullName evidence="6">cAMP-regulatory protein</fullName>
    </submittedName>
</protein>
<dbReference type="InterPro" id="IPR014710">
    <property type="entry name" value="RmlC-like_jellyroll"/>
</dbReference>
<dbReference type="PROSITE" id="PS50042">
    <property type="entry name" value="CNMP_BINDING_3"/>
    <property type="match status" value="1"/>
</dbReference>
<reference evidence="6" key="2">
    <citation type="journal article" date="2014" name="ISME J.">
        <title>Microbial stratification in low pH oxic and suboxic macroscopic growths along an acid mine drainage.</title>
        <authorList>
            <person name="Mendez-Garcia C."/>
            <person name="Mesa V."/>
            <person name="Sprenger R.R."/>
            <person name="Richter M."/>
            <person name="Diez M.S."/>
            <person name="Solano J."/>
            <person name="Bargiela R."/>
            <person name="Golyshina O.V."/>
            <person name="Manteca A."/>
            <person name="Ramos J.L."/>
            <person name="Gallego J.R."/>
            <person name="Llorente I."/>
            <person name="Martins Dos Santos V.A."/>
            <person name="Jensen O.N."/>
            <person name="Pelaez A.I."/>
            <person name="Sanchez J."/>
            <person name="Ferrer M."/>
        </authorList>
    </citation>
    <scope>NUCLEOTIDE SEQUENCE</scope>
</reference>
<dbReference type="PANTHER" id="PTHR24567:SF68">
    <property type="entry name" value="DNA-BINDING TRANSCRIPTIONAL DUAL REGULATOR CRP"/>
    <property type="match status" value="1"/>
</dbReference>
<evidence type="ECO:0000256" key="1">
    <source>
        <dbReference type="ARBA" id="ARBA00023015"/>
    </source>
</evidence>
<dbReference type="CDD" id="cd00038">
    <property type="entry name" value="CAP_ED"/>
    <property type="match status" value="1"/>
</dbReference>
<reference evidence="6" key="1">
    <citation type="submission" date="2013-08" db="EMBL/GenBank/DDBJ databases">
        <authorList>
            <person name="Mendez C."/>
            <person name="Richter M."/>
            <person name="Ferrer M."/>
            <person name="Sanchez J."/>
        </authorList>
    </citation>
    <scope>NUCLEOTIDE SEQUENCE</scope>
</reference>
<dbReference type="SUPFAM" id="SSF46785">
    <property type="entry name" value="Winged helix' DNA-binding domain"/>
    <property type="match status" value="1"/>
</dbReference>
<dbReference type="FunFam" id="1.10.10.10:FF:000006">
    <property type="entry name" value="cAMP-activated global transcriptional regulator CRP"/>
    <property type="match status" value="1"/>
</dbReference>
<dbReference type="AlphaFoldDB" id="T1AQV3"/>
<dbReference type="SMART" id="SM00419">
    <property type="entry name" value="HTH_CRP"/>
    <property type="match status" value="1"/>
</dbReference>
<dbReference type="PROSITE" id="PS51063">
    <property type="entry name" value="HTH_CRP_2"/>
    <property type="match status" value="1"/>
</dbReference>
<name>T1AQV3_9ZZZZ</name>
<dbReference type="PANTHER" id="PTHR24567">
    <property type="entry name" value="CRP FAMILY TRANSCRIPTIONAL REGULATORY PROTEIN"/>
    <property type="match status" value="1"/>
</dbReference>
<dbReference type="GO" id="GO:0005829">
    <property type="term" value="C:cytosol"/>
    <property type="evidence" value="ECO:0007669"/>
    <property type="project" value="TreeGrafter"/>
</dbReference>
<dbReference type="SMART" id="SM00100">
    <property type="entry name" value="cNMP"/>
    <property type="match status" value="1"/>
</dbReference>
<dbReference type="EMBL" id="AUZZ01002546">
    <property type="protein sequence ID" value="EQD59737.1"/>
    <property type="molecule type" value="Genomic_DNA"/>
</dbReference>
<keyword evidence="1" id="KW-0805">Transcription regulation</keyword>
<evidence type="ECO:0000259" key="4">
    <source>
        <dbReference type="PROSITE" id="PS50042"/>
    </source>
</evidence>
<dbReference type="Gene3D" id="1.10.10.10">
    <property type="entry name" value="Winged helix-like DNA-binding domain superfamily/Winged helix DNA-binding domain"/>
    <property type="match status" value="1"/>
</dbReference>
<dbReference type="NCBIfam" id="NF008732">
    <property type="entry name" value="PRK11753.1"/>
    <property type="match status" value="1"/>
</dbReference>
<dbReference type="PRINTS" id="PR00034">
    <property type="entry name" value="HTHCRP"/>
</dbReference>
<accession>T1AQV3</accession>
<sequence length="242" mass="27351">MMRIRAPSQGGRVSLKYLLQENFRRSQAPAALAPDPDSMERFLAQCHRRRYPPKTAIIRPGDAPTTLFYVVEGSVTVLTEDEEGRELIVAYINRGEFIGETGLFFQPTQRETTVRTRANCELAEISYERLFQLFATGLHEECPKLLFLIGTQLSSRLLRASRQASRLAFMDVSSRISRTLLDLCLEPDALTHPEGTQIRISRQELSRIVGCSREMAGRVLKQLEERGMIHVSGKTVVVLGTR</sequence>
<dbReference type="InterPro" id="IPR000595">
    <property type="entry name" value="cNMP-bd_dom"/>
</dbReference>
<dbReference type="Pfam" id="PF00325">
    <property type="entry name" value="Crp"/>
    <property type="match status" value="1"/>
</dbReference>
<keyword evidence="3" id="KW-0804">Transcription</keyword>
<dbReference type="Pfam" id="PF00027">
    <property type="entry name" value="cNMP_binding"/>
    <property type="match status" value="1"/>
</dbReference>
<dbReference type="InterPro" id="IPR050397">
    <property type="entry name" value="Env_Response_Regulators"/>
</dbReference>
<organism evidence="6">
    <name type="scientific">mine drainage metagenome</name>
    <dbReference type="NCBI Taxonomy" id="410659"/>
    <lineage>
        <taxon>unclassified sequences</taxon>
        <taxon>metagenomes</taxon>
        <taxon>ecological metagenomes</taxon>
    </lineage>
</organism>
<dbReference type="SUPFAM" id="SSF51206">
    <property type="entry name" value="cAMP-binding domain-like"/>
    <property type="match status" value="1"/>
</dbReference>
<proteinExistence type="predicted"/>
<evidence type="ECO:0000256" key="3">
    <source>
        <dbReference type="ARBA" id="ARBA00023163"/>
    </source>
</evidence>
<dbReference type="InterPro" id="IPR012318">
    <property type="entry name" value="HTH_CRP"/>
</dbReference>
<evidence type="ECO:0000313" key="6">
    <source>
        <dbReference type="EMBL" id="EQD59737.1"/>
    </source>
</evidence>
<dbReference type="InterPro" id="IPR018490">
    <property type="entry name" value="cNMP-bd_dom_sf"/>
</dbReference>
<dbReference type="InterPro" id="IPR036390">
    <property type="entry name" value="WH_DNA-bd_sf"/>
</dbReference>
<evidence type="ECO:0000259" key="5">
    <source>
        <dbReference type="PROSITE" id="PS51063"/>
    </source>
</evidence>
<dbReference type="InterPro" id="IPR036388">
    <property type="entry name" value="WH-like_DNA-bd_sf"/>
</dbReference>
<keyword evidence="2" id="KW-0238">DNA-binding</keyword>
<dbReference type="GO" id="GO:0003677">
    <property type="term" value="F:DNA binding"/>
    <property type="evidence" value="ECO:0007669"/>
    <property type="project" value="UniProtKB-KW"/>
</dbReference>
<comment type="caution">
    <text evidence="6">The sequence shown here is derived from an EMBL/GenBank/DDBJ whole genome shotgun (WGS) entry which is preliminary data.</text>
</comment>